<evidence type="ECO:0000313" key="3">
    <source>
        <dbReference type="Proteomes" id="UP000198287"/>
    </source>
</evidence>
<proteinExistence type="predicted"/>
<dbReference type="EMBL" id="LNIX01000001">
    <property type="protein sequence ID" value="OXA64874.1"/>
    <property type="molecule type" value="Genomic_DNA"/>
</dbReference>
<accession>A0A226F606</accession>
<keyword evidence="1" id="KW-0812">Transmembrane</keyword>
<gene>
    <name evidence="2" type="ORF">Fcan01_00257</name>
</gene>
<feature type="transmembrane region" description="Helical" evidence="1">
    <location>
        <begin position="83"/>
        <end position="101"/>
    </location>
</feature>
<feature type="transmembrane region" description="Helical" evidence="1">
    <location>
        <begin position="297"/>
        <end position="316"/>
    </location>
</feature>
<keyword evidence="1" id="KW-0472">Membrane</keyword>
<reference evidence="2 3" key="1">
    <citation type="submission" date="2015-12" db="EMBL/GenBank/DDBJ databases">
        <title>The genome of Folsomia candida.</title>
        <authorList>
            <person name="Faddeeva A."/>
            <person name="Derks M.F."/>
            <person name="Anvar Y."/>
            <person name="Smit S."/>
            <person name="Van Straalen N."/>
            <person name="Roelofs D."/>
        </authorList>
    </citation>
    <scope>NUCLEOTIDE SEQUENCE [LARGE SCALE GENOMIC DNA]</scope>
    <source>
        <strain evidence="2 3">VU population</strain>
        <tissue evidence="2">Whole body</tissue>
    </source>
</reference>
<evidence type="ECO:0000313" key="2">
    <source>
        <dbReference type="EMBL" id="OXA64874.1"/>
    </source>
</evidence>
<sequence>MAHATLFLYLLQFLGYIPISLKKLENPSQKHGKISKLLSLSCQYLPALAYSFISFTVVITFFYRHASYPQCEILALLKSRGTFYFVLIFKAFSHLYCSSFVKLDMLVQRRKLARFWENFFNLTSQISGGNRYYKRFIIEFCLFFGIIGYWSLEMYYFVYSKIGNDYQYLFLMVTPVVVGYYHSTFAFLQVYVMIWYLEILKQIHISARRNLGRQKIVGNRISTPNLHPYFDNEETLIEASSKNLIDLYAQVDVQIKDFGKLFGSWITVDIGHSGLRIIFSGYFIASLLGKDEPRLMQVVQNFLTVMVYFYLVVMVAKRGSELGAKSDEIVTDLDALARREGLNGGGELKLRGIRVKTKFMTVDLGIVIPVRDVHKEVIEIM</sequence>
<evidence type="ECO:0000256" key="1">
    <source>
        <dbReference type="SAM" id="Phobius"/>
    </source>
</evidence>
<feature type="transmembrane region" description="Helical" evidence="1">
    <location>
        <begin position="265"/>
        <end position="285"/>
    </location>
</feature>
<keyword evidence="1" id="KW-1133">Transmembrane helix</keyword>
<dbReference type="AlphaFoldDB" id="A0A226F606"/>
<name>A0A226F606_FOLCA</name>
<organism evidence="2 3">
    <name type="scientific">Folsomia candida</name>
    <name type="common">Springtail</name>
    <dbReference type="NCBI Taxonomy" id="158441"/>
    <lineage>
        <taxon>Eukaryota</taxon>
        <taxon>Metazoa</taxon>
        <taxon>Ecdysozoa</taxon>
        <taxon>Arthropoda</taxon>
        <taxon>Hexapoda</taxon>
        <taxon>Collembola</taxon>
        <taxon>Entomobryomorpha</taxon>
        <taxon>Isotomoidea</taxon>
        <taxon>Isotomidae</taxon>
        <taxon>Proisotominae</taxon>
        <taxon>Folsomia</taxon>
    </lineage>
</organism>
<comment type="caution">
    <text evidence="2">The sequence shown here is derived from an EMBL/GenBank/DDBJ whole genome shotgun (WGS) entry which is preliminary data.</text>
</comment>
<evidence type="ECO:0008006" key="4">
    <source>
        <dbReference type="Google" id="ProtNLM"/>
    </source>
</evidence>
<feature type="transmembrane region" description="Helical" evidence="1">
    <location>
        <begin position="44"/>
        <end position="63"/>
    </location>
</feature>
<keyword evidence="3" id="KW-1185">Reference proteome</keyword>
<feature type="transmembrane region" description="Helical" evidence="1">
    <location>
        <begin position="178"/>
        <end position="199"/>
    </location>
</feature>
<dbReference type="Proteomes" id="UP000198287">
    <property type="component" value="Unassembled WGS sequence"/>
</dbReference>
<feature type="transmembrane region" description="Helical" evidence="1">
    <location>
        <begin position="136"/>
        <end position="158"/>
    </location>
</feature>
<protein>
    <recommendedName>
        <fullName evidence="4">Gustatory receptor</fullName>
    </recommendedName>
</protein>